<organism evidence="2 3">
    <name type="scientific">Undibacterium macrobrachii</name>
    <dbReference type="NCBI Taxonomy" id="1119058"/>
    <lineage>
        <taxon>Bacteria</taxon>
        <taxon>Pseudomonadati</taxon>
        <taxon>Pseudomonadota</taxon>
        <taxon>Betaproteobacteria</taxon>
        <taxon>Burkholderiales</taxon>
        <taxon>Oxalobacteraceae</taxon>
        <taxon>Undibacterium</taxon>
    </lineage>
</organism>
<name>A0ABQ2XIE7_9BURK</name>
<accession>A0ABQ2XIE7</accession>
<reference evidence="3" key="1">
    <citation type="journal article" date="2019" name="Int. J. Syst. Evol. Microbiol.">
        <title>The Global Catalogue of Microorganisms (GCM) 10K type strain sequencing project: providing services to taxonomists for standard genome sequencing and annotation.</title>
        <authorList>
            <consortium name="The Broad Institute Genomics Platform"/>
            <consortium name="The Broad Institute Genome Sequencing Center for Infectious Disease"/>
            <person name="Wu L."/>
            <person name="Ma J."/>
        </authorList>
    </citation>
    <scope>NUCLEOTIDE SEQUENCE [LARGE SCALE GENOMIC DNA]</scope>
    <source>
        <strain evidence="3">KCTC 23916</strain>
    </source>
</reference>
<dbReference type="Proteomes" id="UP000620127">
    <property type="component" value="Unassembled WGS sequence"/>
</dbReference>
<dbReference type="SUPFAM" id="SSF54427">
    <property type="entry name" value="NTF2-like"/>
    <property type="match status" value="1"/>
</dbReference>
<keyword evidence="3" id="KW-1185">Reference proteome</keyword>
<dbReference type="Pfam" id="PF12680">
    <property type="entry name" value="SnoaL_2"/>
    <property type="match status" value="1"/>
</dbReference>
<comment type="caution">
    <text evidence="2">The sequence shown here is derived from an EMBL/GenBank/DDBJ whole genome shotgun (WGS) entry which is preliminary data.</text>
</comment>
<dbReference type="InterPro" id="IPR037401">
    <property type="entry name" value="SnoaL-like"/>
</dbReference>
<protein>
    <submittedName>
        <fullName evidence="2">Polyketide cyclase</fullName>
    </submittedName>
</protein>
<evidence type="ECO:0000259" key="1">
    <source>
        <dbReference type="Pfam" id="PF12680"/>
    </source>
</evidence>
<dbReference type="Gene3D" id="3.10.450.50">
    <property type="match status" value="1"/>
</dbReference>
<sequence length="137" mass="15700">MQNEQVLNTTSTDQARFLVEQFWQLMASNDFYSVSAVLSEDFVLEWPQSGERIRGAENFAKMNAEYPAHGPWIFTVHQIVAEHEKLVSDVSITDGVQRARALSFFTVANGKIQKIVEFWPDPFVAPENRRHLVEIMA</sequence>
<proteinExistence type="predicted"/>
<gene>
    <name evidence="2" type="ORF">GCM10011282_25450</name>
</gene>
<dbReference type="InterPro" id="IPR032710">
    <property type="entry name" value="NTF2-like_dom_sf"/>
</dbReference>
<feature type="domain" description="SnoaL-like" evidence="1">
    <location>
        <begin position="19"/>
        <end position="113"/>
    </location>
</feature>
<evidence type="ECO:0000313" key="2">
    <source>
        <dbReference type="EMBL" id="GGX18192.1"/>
    </source>
</evidence>
<dbReference type="RefSeq" id="WP_189346529.1">
    <property type="nucleotide sequence ID" value="NZ_BMYT01000004.1"/>
</dbReference>
<dbReference type="EMBL" id="BMYT01000004">
    <property type="protein sequence ID" value="GGX18192.1"/>
    <property type="molecule type" value="Genomic_DNA"/>
</dbReference>
<evidence type="ECO:0000313" key="3">
    <source>
        <dbReference type="Proteomes" id="UP000620127"/>
    </source>
</evidence>